<evidence type="ECO:0000313" key="5">
    <source>
        <dbReference type="Proteomes" id="UP000501570"/>
    </source>
</evidence>
<keyword evidence="5" id="KW-1185">Reference proteome</keyword>
<dbReference type="OrthoDB" id="1249944at2"/>
<feature type="signal peptide" evidence="1">
    <location>
        <begin position="1"/>
        <end position="19"/>
    </location>
</feature>
<dbReference type="Proteomes" id="UP000035213">
    <property type="component" value="Chromosome"/>
</dbReference>
<protein>
    <submittedName>
        <fullName evidence="2">Uncharacterized protein</fullName>
    </submittedName>
</protein>
<evidence type="ECO:0000313" key="3">
    <source>
        <dbReference type="EMBL" id="QIY90923.1"/>
    </source>
</evidence>
<reference evidence="2 4" key="1">
    <citation type="submission" date="2014-11" db="EMBL/GenBank/DDBJ databases">
        <authorList>
            <person name="Park G.-S."/>
            <person name="Hong S.-J."/>
            <person name="Jung B.K."/>
            <person name="Khan A.R."/>
            <person name="Kwak Y."/>
            <person name="Shin J.-H."/>
        </authorList>
    </citation>
    <scope>NUCLEOTIDE SEQUENCE [LARGE SCALE GENOMIC DNA]</scope>
    <source>
        <strain evidence="2 4">DSM 27622</strain>
    </source>
</reference>
<organism evidence="2 4">
    <name type="scientific">Chryseobacterium gallinarum</name>
    <dbReference type="NCBI Taxonomy" id="1324352"/>
    <lineage>
        <taxon>Bacteria</taxon>
        <taxon>Pseudomonadati</taxon>
        <taxon>Bacteroidota</taxon>
        <taxon>Flavobacteriia</taxon>
        <taxon>Flavobacteriales</taxon>
        <taxon>Weeksellaceae</taxon>
        <taxon>Chryseobacterium group</taxon>
        <taxon>Chryseobacterium</taxon>
    </lineage>
</organism>
<feature type="chain" id="PRO_5044542494" evidence="1">
    <location>
        <begin position="20"/>
        <end position="173"/>
    </location>
</feature>
<evidence type="ECO:0000313" key="2">
    <source>
        <dbReference type="EMBL" id="AKK73290.1"/>
    </source>
</evidence>
<keyword evidence="1" id="KW-0732">Signal</keyword>
<proteinExistence type="predicted"/>
<name>A0A0G3M3U1_CHRGL</name>
<sequence length="173" mass="19663">MKKIISFFIFALSFGLMHAQENFEVSTLRIGPYKVFMPQIEAEKIAGIKLKPTDGEKKNIVQYNGESIQVEIFNNYINEANPSVPSITYMLTTSKKFKTKSGIGVGSTRDDLINAYRNYPNFSVRPEWDDKMQKPVKDSGYFTLEDSQAGTQLTFKFINNIVTEISVYLNEGC</sequence>
<evidence type="ECO:0000256" key="1">
    <source>
        <dbReference type="SAM" id="SignalP"/>
    </source>
</evidence>
<dbReference type="EMBL" id="CP050995">
    <property type="protein sequence ID" value="QIY90923.1"/>
    <property type="molecule type" value="Genomic_DNA"/>
</dbReference>
<accession>A0A0G3M3U1</accession>
<dbReference type="EMBL" id="CP009928">
    <property type="protein sequence ID" value="AKK73290.1"/>
    <property type="molecule type" value="Genomic_DNA"/>
</dbReference>
<evidence type="ECO:0000313" key="4">
    <source>
        <dbReference type="Proteomes" id="UP000035213"/>
    </source>
</evidence>
<dbReference type="PATRIC" id="fig|1324352.5.peg.2564"/>
<gene>
    <name evidence="3" type="ORF">FOB44_09745</name>
    <name evidence="2" type="ORF">OK18_12325</name>
</gene>
<dbReference type="KEGG" id="cgn:OK18_12325"/>
<dbReference type="Proteomes" id="UP000501570">
    <property type="component" value="Chromosome"/>
</dbReference>
<dbReference type="AlphaFoldDB" id="A0A0G3M3U1"/>
<reference evidence="3 5" key="2">
    <citation type="submission" date="2019-09" db="EMBL/GenBank/DDBJ databases">
        <title>FDA dAtabase for Regulatory Grade micrObial Sequences (FDA-ARGOS): Supporting development and validation of Infectious Disease Dx tests.</title>
        <authorList>
            <person name="Sciortino C."/>
            <person name="Tallon L."/>
            <person name="Sadzewicz L."/>
            <person name="Vavikolanu K."/>
            <person name="Mehta A."/>
            <person name="Aluvathingal J."/>
            <person name="Nadendla S."/>
            <person name="Nandy P."/>
            <person name="Geyer C."/>
            <person name="Yan Y."/>
            <person name="Sichtig H."/>
        </authorList>
    </citation>
    <scope>NUCLEOTIDE SEQUENCE [LARGE SCALE GENOMIC DNA]</scope>
    <source>
        <strain evidence="3 5">FDAARGOS_636</strain>
    </source>
</reference>
<dbReference type="RefSeq" id="WP_050022398.1">
    <property type="nucleotide sequence ID" value="NZ_CP009928.1"/>
</dbReference>